<name>A0A370FZY4_GLULI</name>
<evidence type="ECO:0000313" key="2">
    <source>
        <dbReference type="EMBL" id="MBB2187072.1"/>
    </source>
</evidence>
<protein>
    <submittedName>
        <fullName evidence="3">Uncharacterized protein</fullName>
    </submittedName>
</protein>
<proteinExistence type="predicted"/>
<dbReference type="Proteomes" id="UP000562982">
    <property type="component" value="Unassembled WGS sequence"/>
</dbReference>
<keyword evidence="1" id="KW-0812">Transmembrane</keyword>
<dbReference type="Proteomes" id="UP000254958">
    <property type="component" value="Unassembled WGS sequence"/>
</dbReference>
<feature type="transmembrane region" description="Helical" evidence="1">
    <location>
        <begin position="123"/>
        <end position="141"/>
    </location>
</feature>
<keyword evidence="4" id="KW-1185">Reference proteome</keyword>
<evidence type="ECO:0000313" key="5">
    <source>
        <dbReference type="Proteomes" id="UP000562982"/>
    </source>
</evidence>
<evidence type="ECO:0000256" key="1">
    <source>
        <dbReference type="SAM" id="Phobius"/>
    </source>
</evidence>
<dbReference type="EMBL" id="QQAW01000007">
    <property type="protein sequence ID" value="RDI37048.1"/>
    <property type="molecule type" value="Genomic_DNA"/>
</dbReference>
<dbReference type="EMBL" id="JABEQI010000006">
    <property type="protein sequence ID" value="MBB2187072.1"/>
    <property type="molecule type" value="Genomic_DNA"/>
</dbReference>
<comment type="caution">
    <text evidence="3">The sequence shown here is derived from an EMBL/GenBank/DDBJ whole genome shotgun (WGS) entry which is preliminary data.</text>
</comment>
<dbReference type="AlphaFoldDB" id="A0A370FZY4"/>
<gene>
    <name evidence="3" type="ORF">C7453_10794</name>
    <name evidence="2" type="ORF">HLH32_11885</name>
</gene>
<accession>A0A370FZY4</accession>
<dbReference type="RefSeq" id="WP_141288897.1">
    <property type="nucleotide sequence ID" value="NZ_BJMI01000011.1"/>
</dbReference>
<evidence type="ECO:0000313" key="3">
    <source>
        <dbReference type="EMBL" id="RDI37048.1"/>
    </source>
</evidence>
<keyword evidence="1" id="KW-0472">Membrane</keyword>
<organism evidence="3 4">
    <name type="scientific">Gluconacetobacter liquefaciens</name>
    <name type="common">Acetobacter liquefaciens</name>
    <dbReference type="NCBI Taxonomy" id="89584"/>
    <lineage>
        <taxon>Bacteria</taxon>
        <taxon>Pseudomonadati</taxon>
        <taxon>Pseudomonadota</taxon>
        <taxon>Alphaproteobacteria</taxon>
        <taxon>Acetobacterales</taxon>
        <taxon>Acetobacteraceae</taxon>
        <taxon>Gluconacetobacter</taxon>
    </lineage>
</organism>
<reference evidence="3 4" key="1">
    <citation type="submission" date="2018-07" db="EMBL/GenBank/DDBJ databases">
        <title>Genomic Encyclopedia of Type Strains, Phase IV (KMG-IV): sequencing the most valuable type-strain genomes for metagenomic binning, comparative biology and taxonomic classification.</title>
        <authorList>
            <person name="Goeker M."/>
        </authorList>
    </citation>
    <scope>NUCLEOTIDE SEQUENCE [LARGE SCALE GENOMIC DNA]</scope>
    <source>
        <strain evidence="3 4">DSM 5603</strain>
    </source>
</reference>
<keyword evidence="1" id="KW-1133">Transmembrane helix</keyword>
<evidence type="ECO:0000313" key="4">
    <source>
        <dbReference type="Proteomes" id="UP000254958"/>
    </source>
</evidence>
<reference evidence="2 5" key="2">
    <citation type="submission" date="2020-04" db="EMBL/GenBank/DDBJ databases">
        <title>Description of novel Gluconacetobacter.</title>
        <authorList>
            <person name="Sombolestani A."/>
        </authorList>
    </citation>
    <scope>NUCLEOTIDE SEQUENCE [LARGE SCALE GENOMIC DNA]</scope>
    <source>
        <strain evidence="2 5">LMG 1382</strain>
    </source>
</reference>
<sequence>MTHPQTSMNALSRSERLAVHAMRHFMPGGPVGGLSRDETMARLPLSLLSEDYPYLARMLADAAARMPPGTMGLAGIMPFQAPVVTTVEHHLLDAIEIAQNGRVTDLRRALRPLFPEGDIPDRLMAALAMLGACLAGAGYILPRRNTGGADRQWWHEPVSVADWLREVTENEIPSLGAVMARPADEPPIRAI</sequence>